<name>A0A1A8VWR8_PLAOA</name>
<dbReference type="AlphaFoldDB" id="A0A1A8VWR8"/>
<dbReference type="EMBL" id="FLQU01000262">
    <property type="protein sequence ID" value="SBS83282.1"/>
    <property type="molecule type" value="Genomic_DNA"/>
</dbReference>
<dbReference type="Proteomes" id="UP000078560">
    <property type="component" value="Unassembled WGS sequence"/>
</dbReference>
<organism evidence="1 2">
    <name type="scientific">Plasmodium ovale curtisi</name>
    <dbReference type="NCBI Taxonomy" id="864141"/>
    <lineage>
        <taxon>Eukaryota</taxon>
        <taxon>Sar</taxon>
        <taxon>Alveolata</taxon>
        <taxon>Apicomplexa</taxon>
        <taxon>Aconoidasida</taxon>
        <taxon>Haemosporida</taxon>
        <taxon>Plasmodiidae</taxon>
        <taxon>Plasmodium</taxon>
        <taxon>Plasmodium (Plasmodium)</taxon>
    </lineage>
</organism>
<protein>
    <submittedName>
        <fullName evidence="1">Uncharacterized protein</fullName>
    </submittedName>
</protein>
<evidence type="ECO:0000313" key="2">
    <source>
        <dbReference type="Proteomes" id="UP000078560"/>
    </source>
</evidence>
<proteinExistence type="predicted"/>
<gene>
    <name evidence="1" type="ORF">POVCU2_0019990</name>
</gene>
<accession>A0A1A8VWR8</accession>
<evidence type="ECO:0000313" key="1">
    <source>
        <dbReference type="EMBL" id="SBS83282.1"/>
    </source>
</evidence>
<reference evidence="2" key="1">
    <citation type="submission" date="2016-05" db="EMBL/GenBank/DDBJ databases">
        <authorList>
            <person name="Naeem Raeece"/>
        </authorList>
    </citation>
    <scope>NUCLEOTIDE SEQUENCE [LARGE SCALE GENOMIC DNA]</scope>
</reference>
<sequence>MGKKQNSLGVKTGKRYPREIDLEEVIPGDDYGEGILTWRFWEIETTLRENAVVLDENTTELRENIVVLGEIADSMCEDATA</sequence>